<dbReference type="KEGG" id="acog:HWD57_08165"/>
<evidence type="ECO:0000259" key="2">
    <source>
        <dbReference type="PROSITE" id="PS50206"/>
    </source>
</evidence>
<evidence type="ECO:0000256" key="1">
    <source>
        <dbReference type="SAM" id="SignalP"/>
    </source>
</evidence>
<proteinExistence type="predicted"/>
<name>A0A7D5S9R0_9PROT</name>
<gene>
    <name evidence="3" type="ORF">HWD57_08165</name>
</gene>
<dbReference type="InterPro" id="IPR036873">
    <property type="entry name" value="Rhodanese-like_dom_sf"/>
</dbReference>
<sequence>MKIRRLAPALFFCFLLPGPALAESKFELETARETEAVRLSRDTQAGGYQLLTAAELKKMIDEGKPMLLVDTMPYDASYRKEHLPGARQFLFPVARMSAWDTKETDGRTEADFIALLGADKNKPVVFYCGFVKCTRSDNGAAWARKLGYTQVYRFPGGLFSWKGADFPLEAVP</sequence>
<dbReference type="InterPro" id="IPR001763">
    <property type="entry name" value="Rhodanese-like_dom"/>
</dbReference>
<dbReference type="Pfam" id="PF00581">
    <property type="entry name" value="Rhodanese"/>
    <property type="match status" value="1"/>
</dbReference>
<protein>
    <submittedName>
        <fullName evidence="3">Rhodanese-like domain-containing protein</fullName>
    </submittedName>
</protein>
<evidence type="ECO:0000313" key="3">
    <source>
        <dbReference type="EMBL" id="QLH49760.1"/>
    </source>
</evidence>
<keyword evidence="1" id="KW-0732">Signal</keyword>
<feature type="signal peptide" evidence="1">
    <location>
        <begin position="1"/>
        <end position="22"/>
    </location>
</feature>
<dbReference type="SUPFAM" id="SSF52821">
    <property type="entry name" value="Rhodanese/Cell cycle control phosphatase"/>
    <property type="match status" value="1"/>
</dbReference>
<evidence type="ECO:0000313" key="4">
    <source>
        <dbReference type="Proteomes" id="UP000509684"/>
    </source>
</evidence>
<reference evidence="3 4" key="1">
    <citation type="journal article" date="2019" name="Microbiome">
        <title>Annotated bacterial chromosomes from frame-shift-corrected long-read metagenomic data.</title>
        <authorList>
            <person name="Arumugam K."/>
            <person name="Bagci C."/>
            <person name="Bessarab I."/>
            <person name="Beier S."/>
            <person name="Buchfink B."/>
            <person name="Gorska A."/>
            <person name="Qiu G."/>
            <person name="Huson D.H."/>
            <person name="Williams R.B.H."/>
        </authorList>
    </citation>
    <scope>NUCLEOTIDE SEQUENCE [LARGE SCALE GENOMIC DNA]</scope>
    <source>
        <strain evidence="3">SSA1</strain>
    </source>
</reference>
<dbReference type="SMART" id="SM00450">
    <property type="entry name" value="RHOD"/>
    <property type="match status" value="1"/>
</dbReference>
<organism evidence="3 4">
    <name type="scientific">Candidatus Accumulibacter cognatus</name>
    <dbReference type="NCBI Taxonomy" id="2954383"/>
    <lineage>
        <taxon>Bacteria</taxon>
        <taxon>Pseudomonadati</taxon>
        <taxon>Pseudomonadota</taxon>
        <taxon>Betaproteobacteria</taxon>
        <taxon>Candidatus Accumulibacter</taxon>
    </lineage>
</organism>
<dbReference type="PROSITE" id="PS50206">
    <property type="entry name" value="RHODANESE_3"/>
    <property type="match status" value="1"/>
</dbReference>
<dbReference type="Proteomes" id="UP000509684">
    <property type="component" value="Chromosome"/>
</dbReference>
<feature type="chain" id="PRO_5027832950" evidence="1">
    <location>
        <begin position="23"/>
        <end position="172"/>
    </location>
</feature>
<dbReference type="AlphaFoldDB" id="A0A7D5S9R0"/>
<feature type="domain" description="Rhodanese" evidence="2">
    <location>
        <begin position="62"/>
        <end position="170"/>
    </location>
</feature>
<dbReference type="CDD" id="cd00158">
    <property type="entry name" value="RHOD"/>
    <property type="match status" value="1"/>
</dbReference>
<accession>A0A7D5S9R0</accession>
<dbReference type="EMBL" id="CP058708">
    <property type="protein sequence ID" value="QLH49760.1"/>
    <property type="molecule type" value="Genomic_DNA"/>
</dbReference>
<dbReference type="Gene3D" id="3.40.250.10">
    <property type="entry name" value="Rhodanese-like domain"/>
    <property type="match status" value="1"/>
</dbReference>